<protein>
    <submittedName>
        <fullName evidence="1">Uncharacterized protein</fullName>
    </submittedName>
</protein>
<dbReference type="InterPro" id="IPR029058">
    <property type="entry name" value="AB_hydrolase_fold"/>
</dbReference>
<organism evidence="1">
    <name type="scientific">marine metagenome</name>
    <dbReference type="NCBI Taxonomy" id="408172"/>
    <lineage>
        <taxon>unclassified sequences</taxon>
        <taxon>metagenomes</taxon>
        <taxon>ecological metagenomes</taxon>
    </lineage>
</organism>
<name>A0A383ECL9_9ZZZZ</name>
<dbReference type="AlphaFoldDB" id="A0A383ECL9"/>
<gene>
    <name evidence="1" type="ORF">METZ01_LOCUS506949</name>
</gene>
<reference evidence="1" key="1">
    <citation type="submission" date="2018-05" db="EMBL/GenBank/DDBJ databases">
        <authorList>
            <person name="Lanie J.A."/>
            <person name="Ng W.-L."/>
            <person name="Kazmierczak K.M."/>
            <person name="Andrzejewski T.M."/>
            <person name="Davidsen T.M."/>
            <person name="Wayne K.J."/>
            <person name="Tettelin H."/>
            <person name="Glass J.I."/>
            <person name="Rusch D."/>
            <person name="Podicherti R."/>
            <person name="Tsui H.-C.T."/>
            <person name="Winkler M.E."/>
        </authorList>
    </citation>
    <scope>NUCLEOTIDE SEQUENCE</scope>
</reference>
<evidence type="ECO:0000313" key="1">
    <source>
        <dbReference type="EMBL" id="SVE54095.1"/>
    </source>
</evidence>
<proteinExistence type="predicted"/>
<dbReference type="Gene3D" id="3.40.50.1820">
    <property type="entry name" value="alpha/beta hydrolase"/>
    <property type="match status" value="1"/>
</dbReference>
<sequence>MADLSMLTLLLHPNNSPFIPVLLIAELQSLAPDSRLQVFPGTRHGLPFSHADECA</sequence>
<dbReference type="SUPFAM" id="SSF53474">
    <property type="entry name" value="alpha/beta-Hydrolases"/>
    <property type="match status" value="1"/>
</dbReference>
<accession>A0A383ECL9</accession>
<dbReference type="EMBL" id="UINC01224462">
    <property type="protein sequence ID" value="SVE54095.1"/>
    <property type="molecule type" value="Genomic_DNA"/>
</dbReference>